<evidence type="ECO:0000313" key="8">
    <source>
        <dbReference type="EMBL" id="PRI11181.1"/>
    </source>
</evidence>
<feature type="transmembrane region" description="Helical" evidence="6">
    <location>
        <begin position="73"/>
        <end position="93"/>
    </location>
</feature>
<dbReference type="InterPro" id="IPR049453">
    <property type="entry name" value="Memb_transporter_dom"/>
</dbReference>
<protein>
    <recommendedName>
        <fullName evidence="7">Integral membrane bound transporter domain-containing protein</fullName>
    </recommendedName>
</protein>
<feature type="compositionally biased region" description="Basic and acidic residues" evidence="5">
    <location>
        <begin position="342"/>
        <end position="351"/>
    </location>
</feature>
<keyword evidence="3 6" id="KW-1133">Transmembrane helix</keyword>
<feature type="transmembrane region" description="Helical" evidence="6">
    <location>
        <begin position="147"/>
        <end position="169"/>
    </location>
</feature>
<reference evidence="8 9" key="1">
    <citation type="journal article" date="2017" name="New Microbes New Infect">
        <title>Genome sequence of 'Leucobacter massiliensis' sp. nov. isolated from human pharynx after travel to the 2014 Hajj.</title>
        <authorList>
            <person name="Leangapichart T."/>
            <person name="Gautret P."/>
            <person name="Nguyen T.T."/>
            <person name="Armstrong N."/>
            <person name="Rolain J.M."/>
        </authorList>
    </citation>
    <scope>NUCLEOTIDE SEQUENCE [LARGE SCALE GENOMIC DNA]</scope>
    <source>
        <strain evidence="8 9">122RC15</strain>
    </source>
</reference>
<feature type="compositionally biased region" description="Gly residues" evidence="5">
    <location>
        <begin position="752"/>
        <end position="766"/>
    </location>
</feature>
<feature type="transmembrane region" description="Helical" evidence="6">
    <location>
        <begin position="497"/>
        <end position="517"/>
    </location>
</feature>
<feature type="transmembrane region" description="Helical" evidence="6">
    <location>
        <begin position="21"/>
        <end position="42"/>
    </location>
</feature>
<feature type="domain" description="Integral membrane bound transporter" evidence="7">
    <location>
        <begin position="431"/>
        <end position="553"/>
    </location>
</feature>
<evidence type="ECO:0000259" key="7">
    <source>
        <dbReference type="Pfam" id="PF13515"/>
    </source>
</evidence>
<feature type="region of interest" description="Disordered" evidence="5">
    <location>
        <begin position="749"/>
        <end position="781"/>
    </location>
</feature>
<evidence type="ECO:0000256" key="6">
    <source>
        <dbReference type="SAM" id="Phobius"/>
    </source>
</evidence>
<organism evidence="8 9">
    <name type="scientific">Leucobacter massiliensis</name>
    <dbReference type="NCBI Taxonomy" id="1686285"/>
    <lineage>
        <taxon>Bacteria</taxon>
        <taxon>Bacillati</taxon>
        <taxon>Actinomycetota</taxon>
        <taxon>Actinomycetes</taxon>
        <taxon>Micrococcales</taxon>
        <taxon>Microbacteriaceae</taxon>
        <taxon>Leucobacter</taxon>
    </lineage>
</organism>
<feature type="compositionally biased region" description="Low complexity" evidence="5">
    <location>
        <begin position="356"/>
        <end position="409"/>
    </location>
</feature>
<feature type="transmembrane region" description="Helical" evidence="6">
    <location>
        <begin position="99"/>
        <end position="117"/>
    </location>
</feature>
<accession>A0A2S9QNL8</accession>
<dbReference type="OrthoDB" id="7431670at2"/>
<feature type="region of interest" description="Disordered" evidence="5">
    <location>
        <begin position="342"/>
        <end position="413"/>
    </location>
</feature>
<gene>
    <name evidence="8" type="ORF">B4915_10025</name>
</gene>
<dbReference type="GO" id="GO:0016020">
    <property type="term" value="C:membrane"/>
    <property type="evidence" value="ECO:0007669"/>
    <property type="project" value="UniProtKB-SubCell"/>
</dbReference>
<dbReference type="Pfam" id="PF13515">
    <property type="entry name" value="FUSC_2"/>
    <property type="match status" value="1"/>
</dbReference>
<evidence type="ECO:0000256" key="1">
    <source>
        <dbReference type="ARBA" id="ARBA00004141"/>
    </source>
</evidence>
<name>A0A2S9QNL8_9MICO</name>
<evidence type="ECO:0000256" key="2">
    <source>
        <dbReference type="ARBA" id="ARBA00022692"/>
    </source>
</evidence>
<comment type="subcellular location">
    <subcellularLocation>
        <location evidence="1">Membrane</location>
        <topology evidence="1">Multi-pass membrane protein</topology>
    </subcellularLocation>
</comment>
<feature type="compositionally biased region" description="Basic and acidic residues" evidence="5">
    <location>
        <begin position="1082"/>
        <end position="1094"/>
    </location>
</feature>
<evidence type="ECO:0000256" key="5">
    <source>
        <dbReference type="SAM" id="MobiDB-lite"/>
    </source>
</evidence>
<sequence length="1107" mass="114007">MGSPGTRLTRLLAARDPGRERLVSATAITGGVLGSVLLGWVIVERFHAHPGMLSMSVFLSMLAGRAVRDPAPLARLVTTALLLPTALAAILLAVAADGVQPLAVIGFIAMSGVAVWVRRYGPRASSLGMIAFIAFFFTLFMRPEGQALGVFLLIAAGAIAAQLLVRVLLLARRPRRELRVLLRELRAASLAALVTAAQADRPGAIHAPLARLDEVGQAITRWQTRNRTERVIGRRADTLETRVLDARLDTEEACYALLRARQPGRRCDETAAAIGQLQSVLARRADPSRIAAAVEWAGRIVDPAESPAPGGLPAAADPAAYLLARAVLTHARLRAIDPSREAAEAAVREGDGTSTAGQEGADSGSDSGAGTEGAGAHAPSAAPSAPSAASPPAAARPDTATPAAAPRGPRSWRDWSVPSRMAVQAMSAAALASAAGQAISASRWYWAVMTAFVLFIGATTRDGILTRAVRRVTGTLGGIALGTVAVALTGHTTWAQLLIALLAVFGMLYLGPVNYLYSALCVTTMYRMLGILNPDLLGLRLAETLAGAVIGVLSAYLVLSSSSRPALVAQAEGYFDALRALLDAAAATLASPASPATAPAPPAALHDLEARQTEIDRAVSGMSAAFLLRNSRRESQAVHLMHVATRASARLVQSVRLLTESPGPHGAGPPAASSRTVAEAIRIVERSAEAARAALGTGGPAPPPAPEEPRVLLALRSPEGPAPGSAGAAAITALARIDWALRHAAELADGGSAAGGGEDGDPGAGGRSREGAGGRSRRAPARGRSVLLGDGVLRDERAGQLVLALLGGVARGVLGDQLDGLLGDPGPVLLHGGGEGTALRDLREREVLAVDADHGHAGDLRGIERLRGAERGLVPAAPDARDPVALRRHDVLHRLAGIVHGARHLDVLRLEDRDPGLLEHGTGACRTRLHAGVGVVGEHDDRARAAHGVDERLRALLAEVGVVARHVRGDAVGLGGIDREHGDAGVRGRLQPERDLGGIPHAEHDGVGLLGRGVLERAVELVHVAGGVLDADLPAAGLGVLGEEVDDLLRRGVAQVGSDDGDRQRVIVAGTALGGGTAGAGGEEHARRGEHSQRGEGSGLVHGACLS</sequence>
<keyword evidence="4 6" id="KW-0472">Membrane</keyword>
<feature type="region of interest" description="Disordered" evidence="5">
    <location>
        <begin position="1073"/>
        <end position="1107"/>
    </location>
</feature>
<feature type="transmembrane region" description="Helical" evidence="6">
    <location>
        <begin position="472"/>
        <end position="491"/>
    </location>
</feature>
<feature type="transmembrane region" description="Helical" evidence="6">
    <location>
        <begin position="48"/>
        <end position="66"/>
    </location>
</feature>
<evidence type="ECO:0000256" key="4">
    <source>
        <dbReference type="ARBA" id="ARBA00023136"/>
    </source>
</evidence>
<keyword evidence="9" id="KW-1185">Reference proteome</keyword>
<comment type="caution">
    <text evidence="8">The sequence shown here is derived from an EMBL/GenBank/DDBJ whole genome shotgun (WGS) entry which is preliminary data.</text>
</comment>
<dbReference type="EMBL" id="MWZD01000017">
    <property type="protein sequence ID" value="PRI11181.1"/>
    <property type="molecule type" value="Genomic_DNA"/>
</dbReference>
<dbReference type="Proteomes" id="UP000238650">
    <property type="component" value="Unassembled WGS sequence"/>
</dbReference>
<evidence type="ECO:0000313" key="9">
    <source>
        <dbReference type="Proteomes" id="UP000238650"/>
    </source>
</evidence>
<feature type="transmembrane region" description="Helical" evidence="6">
    <location>
        <begin position="537"/>
        <end position="559"/>
    </location>
</feature>
<feature type="transmembrane region" description="Helical" evidence="6">
    <location>
        <begin position="124"/>
        <end position="141"/>
    </location>
</feature>
<dbReference type="AlphaFoldDB" id="A0A2S9QNL8"/>
<evidence type="ECO:0000256" key="3">
    <source>
        <dbReference type="ARBA" id="ARBA00022989"/>
    </source>
</evidence>
<keyword evidence="2 6" id="KW-0812">Transmembrane</keyword>
<proteinExistence type="predicted"/>